<accession>A0A0M2F1Y9</accession>
<dbReference type="RefSeq" id="WP_039314571.1">
    <property type="nucleotide sequence ID" value="NZ_JACGES010000009.1"/>
</dbReference>
<dbReference type="EMBL" id="JQOD01000002">
    <property type="protein sequence ID" value="KGA33826.1"/>
    <property type="molecule type" value="Genomic_DNA"/>
</dbReference>
<sequence>MLLNLENSKYPMKIVYLLSEELKGDPEQVALTQALTLDPSRPAMGLKGANGLFGSSEWWSSIEQGKMRLLHRSGTITRTYVAGQDPSPVDNCFSLLLDDGSVIEESIYSHIDDEDKKLFRPGARVDIVYALDELKRTSANGDKCYSDIVLEIAISLHPIK</sequence>
<evidence type="ECO:0000313" key="1">
    <source>
        <dbReference type="EMBL" id="KGA33826.1"/>
    </source>
</evidence>
<reference evidence="1 2" key="1">
    <citation type="submission" date="2014-08" db="EMBL/GenBank/DDBJ databases">
        <title>Genome sequences of NCPPB Pectobacterium isolates.</title>
        <authorList>
            <person name="Glover R.H."/>
            <person name="Sapp M."/>
            <person name="Elphinstone J."/>
        </authorList>
    </citation>
    <scope>NUCLEOTIDE SEQUENCE [LARGE SCALE GENOMIC DNA]</scope>
    <source>
        <strain evidence="1 2">LMG 21372</strain>
    </source>
</reference>
<proteinExistence type="predicted"/>
<name>A0A0M2F1Y9_9GAMM</name>
<dbReference type="Proteomes" id="UP000029435">
    <property type="component" value="Unassembled WGS sequence"/>
</dbReference>
<dbReference type="AlphaFoldDB" id="A0A0M2F1Y9"/>
<evidence type="ECO:0000313" key="2">
    <source>
        <dbReference type="Proteomes" id="UP000029435"/>
    </source>
</evidence>
<dbReference type="OrthoDB" id="8757580at2"/>
<gene>
    <name evidence="1" type="ORF">KU74_10085</name>
</gene>
<protein>
    <submittedName>
        <fullName evidence="1">Uncharacterized protein</fullName>
    </submittedName>
</protein>
<dbReference type="STRING" id="180957.B5S52_10145"/>
<organism evidence="1 2">
    <name type="scientific">Pectobacterium brasiliense</name>
    <dbReference type="NCBI Taxonomy" id="180957"/>
    <lineage>
        <taxon>Bacteria</taxon>
        <taxon>Pseudomonadati</taxon>
        <taxon>Pseudomonadota</taxon>
        <taxon>Gammaproteobacteria</taxon>
        <taxon>Enterobacterales</taxon>
        <taxon>Pectobacteriaceae</taxon>
        <taxon>Pectobacterium</taxon>
    </lineage>
</organism>
<comment type="caution">
    <text evidence="1">The sequence shown here is derived from an EMBL/GenBank/DDBJ whole genome shotgun (WGS) entry which is preliminary data.</text>
</comment>